<proteinExistence type="inferred from homology"/>
<feature type="binding site" evidence="19">
    <location>
        <position position="287"/>
    </location>
    <ligand>
        <name>Zn(2+)</name>
        <dbReference type="ChEBI" id="CHEBI:29105"/>
        <note>catalytic</note>
    </ligand>
</feature>
<keyword evidence="15 19" id="KW-0456">Lyase</keyword>
<evidence type="ECO:0000256" key="6">
    <source>
        <dbReference type="ARBA" id="ARBA00005520"/>
    </source>
</evidence>
<dbReference type="AlphaFoldDB" id="A0A6F8ZK03"/>
<keyword evidence="13 19" id="KW-0342">GTP-binding</keyword>
<keyword evidence="7 19" id="KW-0686">Riboflavin biosynthesis</keyword>
<comment type="pathway">
    <text evidence="4 19">Cofactor biosynthesis; riboflavin biosynthesis; 5-amino-6-(D-ribitylamino)uracil from GTP: step 1/4.</text>
</comment>
<accession>A0A6F8ZK03</accession>
<dbReference type="HAMAP" id="MF_00179">
    <property type="entry name" value="RibA"/>
    <property type="match status" value="1"/>
</dbReference>
<dbReference type="GO" id="GO:0009231">
    <property type="term" value="P:riboflavin biosynthetic process"/>
    <property type="evidence" value="ECO:0007669"/>
    <property type="project" value="UniProtKB-UniRule"/>
</dbReference>
<evidence type="ECO:0000256" key="3">
    <source>
        <dbReference type="ARBA" id="ARBA00002284"/>
    </source>
</evidence>
<name>A0A6F8ZK03_9FIRM</name>
<dbReference type="FunFam" id="3.40.50.10990:FF:000001">
    <property type="entry name" value="Riboflavin biosynthesis protein RibBA"/>
    <property type="match status" value="1"/>
</dbReference>
<feature type="domain" description="GTP cyclohydrolase II" evidence="20">
    <location>
        <begin position="227"/>
        <end position="392"/>
    </location>
</feature>
<feature type="binding site" evidence="19">
    <location>
        <position position="162"/>
    </location>
    <ligand>
        <name>Mg(2+)</name>
        <dbReference type="ChEBI" id="CHEBI:18420"/>
        <label>2</label>
    </ligand>
</feature>
<dbReference type="GO" id="GO:0005525">
    <property type="term" value="F:GTP binding"/>
    <property type="evidence" value="ECO:0007669"/>
    <property type="project" value="UniProtKB-KW"/>
</dbReference>
<dbReference type="PANTHER" id="PTHR21327">
    <property type="entry name" value="GTP CYCLOHYDROLASE II-RELATED"/>
    <property type="match status" value="1"/>
</dbReference>
<keyword evidence="14 19" id="KW-0464">Manganese</keyword>
<evidence type="ECO:0000256" key="19">
    <source>
        <dbReference type="HAMAP-Rule" id="MF_01283"/>
    </source>
</evidence>
<dbReference type="HAMAP" id="MF_00180">
    <property type="entry name" value="RibB"/>
    <property type="match status" value="1"/>
</dbReference>
<dbReference type="KEGG" id="hfv:R50_2521"/>
<dbReference type="Proteomes" id="UP000503399">
    <property type="component" value="Chromosome"/>
</dbReference>
<organism evidence="21 22">
    <name type="scientific">Candidatus Hydrogenisulfobacillus filiaventi</name>
    <dbReference type="NCBI Taxonomy" id="2707344"/>
    <lineage>
        <taxon>Bacteria</taxon>
        <taxon>Bacillati</taxon>
        <taxon>Bacillota</taxon>
        <taxon>Clostridia</taxon>
        <taxon>Eubacteriales</taxon>
        <taxon>Clostridiales Family XVII. Incertae Sedis</taxon>
        <taxon>Candidatus Hydrogenisulfobacillus</taxon>
    </lineage>
</organism>
<feature type="site" description="Essential for DHBP synthase activity" evidence="19">
    <location>
        <position position="183"/>
    </location>
</feature>
<evidence type="ECO:0000256" key="4">
    <source>
        <dbReference type="ARBA" id="ARBA00004853"/>
    </source>
</evidence>
<feature type="binding site" evidence="19">
    <location>
        <position position="336"/>
    </location>
    <ligand>
        <name>GTP</name>
        <dbReference type="ChEBI" id="CHEBI:37565"/>
    </ligand>
</feature>
<feature type="binding site" evidence="19">
    <location>
        <position position="47"/>
    </location>
    <ligand>
        <name>Mg(2+)</name>
        <dbReference type="ChEBI" id="CHEBI:18420"/>
        <label>2</label>
    </ligand>
</feature>
<comment type="catalytic activity">
    <reaction evidence="1 19">
        <text>D-ribulose 5-phosphate = (2S)-2-hydroxy-3-oxobutyl phosphate + formate + H(+)</text>
        <dbReference type="Rhea" id="RHEA:18457"/>
        <dbReference type="ChEBI" id="CHEBI:15378"/>
        <dbReference type="ChEBI" id="CHEBI:15740"/>
        <dbReference type="ChEBI" id="CHEBI:58121"/>
        <dbReference type="ChEBI" id="CHEBI:58830"/>
        <dbReference type="EC" id="4.1.99.12"/>
    </reaction>
</comment>
<dbReference type="HAMAP" id="MF_01283">
    <property type="entry name" value="RibBA"/>
    <property type="match status" value="1"/>
</dbReference>
<dbReference type="SUPFAM" id="SSF142695">
    <property type="entry name" value="RibA-like"/>
    <property type="match status" value="1"/>
</dbReference>
<evidence type="ECO:0000256" key="8">
    <source>
        <dbReference type="ARBA" id="ARBA00022723"/>
    </source>
</evidence>
<evidence type="ECO:0000256" key="13">
    <source>
        <dbReference type="ARBA" id="ARBA00023134"/>
    </source>
</evidence>
<feature type="binding site" evidence="19">
    <location>
        <position position="376"/>
    </location>
    <ligand>
        <name>GTP</name>
        <dbReference type="ChEBI" id="CHEBI:37565"/>
    </ligand>
</feature>
<evidence type="ECO:0000313" key="22">
    <source>
        <dbReference type="Proteomes" id="UP000503399"/>
    </source>
</evidence>
<feature type="binding site" evidence="19">
    <location>
        <position position="276"/>
    </location>
    <ligand>
        <name>Zn(2+)</name>
        <dbReference type="ChEBI" id="CHEBI:29105"/>
        <note>catalytic</note>
    </ligand>
</feature>
<feature type="binding site" evidence="19">
    <location>
        <position position="47"/>
    </location>
    <ligand>
        <name>Mg(2+)</name>
        <dbReference type="ChEBI" id="CHEBI:18420"/>
        <label>1</label>
    </ligand>
</feature>
<dbReference type="NCBIfam" id="TIGR00505">
    <property type="entry name" value="ribA"/>
    <property type="match status" value="1"/>
</dbReference>
<comment type="pathway">
    <text evidence="5 19">Cofactor biosynthesis; riboflavin biosynthesis; 2-hydroxy-3-oxobutyl phosphate from D-ribulose 5-phosphate: step 1/1.</text>
</comment>
<evidence type="ECO:0000256" key="5">
    <source>
        <dbReference type="ARBA" id="ARBA00004904"/>
    </source>
</evidence>
<evidence type="ECO:0000256" key="10">
    <source>
        <dbReference type="ARBA" id="ARBA00022801"/>
    </source>
</evidence>
<dbReference type="EMBL" id="LR778114">
    <property type="protein sequence ID" value="CAB1130013.1"/>
    <property type="molecule type" value="Genomic_DNA"/>
</dbReference>
<feature type="binding site" evidence="19">
    <location>
        <position position="371"/>
    </location>
    <ligand>
        <name>GTP</name>
        <dbReference type="ChEBI" id="CHEBI:37565"/>
    </ligand>
</feature>
<evidence type="ECO:0000313" key="21">
    <source>
        <dbReference type="EMBL" id="CAB1130013.1"/>
    </source>
</evidence>
<feature type="binding site" evidence="19">
    <location>
        <begin position="46"/>
        <end position="47"/>
    </location>
    <ligand>
        <name>D-ribulose 5-phosphate</name>
        <dbReference type="ChEBI" id="CHEBI:58121"/>
    </ligand>
</feature>
<sequence>MTSNGIPPGAAGDHPAEEEALIARVRQAIEDIRQGRMVIVVDDEDRENEGDLIMAAEKVTPEAINFMTQWGRGLICAPLAAERADALELPPMVEVSQDSMQTAFTVSVDAREGVTTGISAADRARTVRLLADPATRPQDLARPGHIFPLRAKAGGVLRRPGHTEAAVDLARLAGLTPAGVICEVLNPDGTMARRPQLEDMARQFGLTLISIADLIHYRFRHETLFERVGEAQLPTRYGTFRAVAYNEKITNVTHLALTLGDVSNGEPVLVRVHSECLTGDVFGSLRCDCGEQLDLAMRRIAQEGRGILLYMRQEGRGIGLANKIRAYALQEAGYDTVTANLALGFPPDSRDYGVGAQILYDLGARRLRLLTNNPQKYYALNGYGLSIVERVPLTVEPNEANAFYLETKKAKLGHWM</sequence>
<dbReference type="FunFam" id="3.90.870.10:FF:000001">
    <property type="entry name" value="Riboflavin biosynthesis protein RibBA"/>
    <property type="match status" value="1"/>
</dbReference>
<keyword evidence="22" id="KW-1185">Reference proteome</keyword>
<comment type="cofactor">
    <cofactor evidence="19">
        <name>Mg(2+)</name>
        <dbReference type="ChEBI" id="CHEBI:18420"/>
    </cofactor>
    <cofactor evidence="19">
        <name>Mn(2+)</name>
        <dbReference type="ChEBI" id="CHEBI:29035"/>
    </cofactor>
    <text evidence="19">Binds 2 divalent metal cations per subunit. Magnesium or manganese.</text>
</comment>
<feature type="active site" description="Nucleophile; for GTP cyclohydrolase activity" evidence="19">
    <location>
        <position position="350"/>
    </location>
</feature>
<evidence type="ECO:0000256" key="12">
    <source>
        <dbReference type="ARBA" id="ARBA00022842"/>
    </source>
</evidence>
<feature type="binding site" evidence="19">
    <location>
        <position position="51"/>
    </location>
    <ligand>
        <name>D-ribulose 5-phosphate</name>
        <dbReference type="ChEBI" id="CHEBI:58121"/>
    </ligand>
</feature>
<dbReference type="Gene3D" id="3.90.870.10">
    <property type="entry name" value="DHBP synthase"/>
    <property type="match status" value="1"/>
</dbReference>
<dbReference type="GO" id="GO:0003935">
    <property type="term" value="F:GTP cyclohydrolase II activity"/>
    <property type="evidence" value="ECO:0007669"/>
    <property type="project" value="UniProtKB-UniRule"/>
</dbReference>
<dbReference type="GO" id="GO:0005829">
    <property type="term" value="C:cytosol"/>
    <property type="evidence" value="ECO:0007669"/>
    <property type="project" value="TreeGrafter"/>
</dbReference>
<evidence type="ECO:0000256" key="14">
    <source>
        <dbReference type="ARBA" id="ARBA00023211"/>
    </source>
</evidence>
<dbReference type="PANTHER" id="PTHR21327:SF18">
    <property type="entry name" value="3,4-DIHYDROXY-2-BUTANONE 4-PHOSPHATE SYNTHASE"/>
    <property type="match status" value="1"/>
</dbReference>
<dbReference type="NCBIfam" id="NF001591">
    <property type="entry name" value="PRK00393.1"/>
    <property type="match status" value="1"/>
</dbReference>
<keyword evidence="11 19" id="KW-0862">Zinc</keyword>
<dbReference type="InterPro" id="IPR000422">
    <property type="entry name" value="DHBP_synthase_RibB"/>
</dbReference>
<keyword evidence="12 19" id="KW-0460">Magnesium</keyword>
<feature type="site" description="Essential for DHBP synthase activity" evidence="19">
    <location>
        <position position="145"/>
    </location>
</feature>
<evidence type="ECO:0000256" key="15">
    <source>
        <dbReference type="ARBA" id="ARBA00023239"/>
    </source>
</evidence>
<comment type="cofactor">
    <cofactor evidence="19">
        <name>Zn(2+)</name>
        <dbReference type="ChEBI" id="CHEBI:29105"/>
    </cofactor>
    <text evidence="19">Binds 1 zinc ion per subunit.</text>
</comment>
<feature type="active site" description="Proton acceptor; for GTP cyclohydrolase activity" evidence="19">
    <location>
        <position position="348"/>
    </location>
</feature>
<evidence type="ECO:0000256" key="9">
    <source>
        <dbReference type="ARBA" id="ARBA00022741"/>
    </source>
</evidence>
<evidence type="ECO:0000256" key="11">
    <source>
        <dbReference type="ARBA" id="ARBA00022833"/>
    </source>
</evidence>
<dbReference type="Gene3D" id="3.40.50.10990">
    <property type="entry name" value="GTP cyclohydrolase II"/>
    <property type="match status" value="1"/>
</dbReference>
<feature type="binding site" evidence="19">
    <location>
        <begin position="271"/>
        <end position="275"/>
    </location>
    <ligand>
        <name>GTP</name>
        <dbReference type="ChEBI" id="CHEBI:37565"/>
    </ligand>
</feature>
<dbReference type="InterPro" id="IPR000926">
    <property type="entry name" value="RibA"/>
</dbReference>
<keyword evidence="10 19" id="KW-0378">Hydrolase</keyword>
<reference evidence="21 22" key="1">
    <citation type="submission" date="2020-02" db="EMBL/GenBank/DDBJ databases">
        <authorList>
            <person name="Hogendoorn C."/>
        </authorList>
    </citation>
    <scope>NUCLEOTIDE SEQUENCE [LARGE SCALE GENOMIC DNA]</scope>
    <source>
        <strain evidence="21">R501</strain>
    </source>
</reference>
<dbReference type="Pfam" id="PF00926">
    <property type="entry name" value="DHBP_synthase"/>
    <property type="match status" value="1"/>
</dbReference>
<evidence type="ECO:0000256" key="18">
    <source>
        <dbReference type="ARBA" id="ARBA00049295"/>
    </source>
</evidence>
<comment type="catalytic activity">
    <reaction evidence="18 19">
        <text>GTP + 4 H2O = 2,5-diamino-6-hydroxy-4-(5-phosphoribosylamino)-pyrimidine + formate + 2 phosphate + 3 H(+)</text>
        <dbReference type="Rhea" id="RHEA:23704"/>
        <dbReference type="ChEBI" id="CHEBI:15377"/>
        <dbReference type="ChEBI" id="CHEBI:15378"/>
        <dbReference type="ChEBI" id="CHEBI:15740"/>
        <dbReference type="ChEBI" id="CHEBI:37565"/>
        <dbReference type="ChEBI" id="CHEBI:43474"/>
        <dbReference type="ChEBI" id="CHEBI:58614"/>
        <dbReference type="EC" id="3.5.4.25"/>
    </reaction>
</comment>
<feature type="binding site" evidence="19">
    <location>
        <position position="183"/>
    </location>
    <ligand>
        <name>D-ribulose 5-phosphate</name>
        <dbReference type="ChEBI" id="CHEBI:58121"/>
    </ligand>
</feature>
<dbReference type="GO" id="GO:0008270">
    <property type="term" value="F:zinc ion binding"/>
    <property type="evidence" value="ECO:0007669"/>
    <property type="project" value="UniProtKB-UniRule"/>
</dbReference>
<dbReference type="PIRSF" id="PIRSF001259">
    <property type="entry name" value="RibA"/>
    <property type="match status" value="1"/>
</dbReference>
<evidence type="ECO:0000256" key="2">
    <source>
        <dbReference type="ARBA" id="ARBA00001936"/>
    </source>
</evidence>
<evidence type="ECO:0000256" key="17">
    <source>
        <dbReference type="ARBA" id="ARBA00043932"/>
    </source>
</evidence>
<comment type="cofactor">
    <cofactor evidence="2">
        <name>Mn(2+)</name>
        <dbReference type="ChEBI" id="CHEBI:29035"/>
    </cofactor>
</comment>
<evidence type="ECO:0000256" key="16">
    <source>
        <dbReference type="ARBA" id="ARBA00023268"/>
    </source>
</evidence>
<dbReference type="GO" id="GO:0008686">
    <property type="term" value="F:3,4-dihydroxy-2-butanone-4-phosphate synthase activity"/>
    <property type="evidence" value="ECO:0007669"/>
    <property type="project" value="UniProtKB-UniRule"/>
</dbReference>
<comment type="similarity">
    <text evidence="6 19">In the N-terminal section; belongs to the DHBP synthase family.</text>
</comment>
<dbReference type="NCBIfam" id="NF006803">
    <property type="entry name" value="PRK09311.1"/>
    <property type="match status" value="1"/>
</dbReference>
<dbReference type="GO" id="GO:0000287">
    <property type="term" value="F:magnesium ion binding"/>
    <property type="evidence" value="ECO:0007669"/>
    <property type="project" value="UniProtKB-UniRule"/>
</dbReference>
<dbReference type="NCBIfam" id="TIGR00506">
    <property type="entry name" value="ribB"/>
    <property type="match status" value="1"/>
</dbReference>
<dbReference type="SUPFAM" id="SSF55821">
    <property type="entry name" value="YrdC/RibB"/>
    <property type="match status" value="1"/>
</dbReference>
<feature type="binding site" evidence="19">
    <location>
        <begin position="314"/>
        <end position="316"/>
    </location>
    <ligand>
        <name>GTP</name>
        <dbReference type="ChEBI" id="CHEBI:37565"/>
    </ligand>
</feature>
<keyword evidence="8 19" id="KW-0479">Metal-binding</keyword>
<keyword evidence="16 19" id="KW-0511">Multifunctional enzyme</keyword>
<dbReference type="UniPathway" id="UPA00275">
    <property type="reaction ID" value="UER00399"/>
</dbReference>
<dbReference type="EC" id="4.1.99.12" evidence="19"/>
<comment type="function">
    <text evidence="17 19">Catalyzes the conversion of GTP to 2,5-diamino-6-ribosylamino-4(3H)-pyrimidinone 5'-phosphate (DARP), formate and pyrophosphate.</text>
</comment>
<comment type="similarity">
    <text evidence="19">In the C-terminal section; belongs to the GTP cyclohydrolase II family.</text>
</comment>
<dbReference type="InterPro" id="IPR016299">
    <property type="entry name" value="Riboflavin_synth_RibBA"/>
</dbReference>
<protein>
    <recommendedName>
        <fullName evidence="19">Riboflavin biosynthesis protein RibBA</fullName>
    </recommendedName>
    <domain>
        <recommendedName>
            <fullName evidence="19">3,4-dihydroxy-2-butanone 4-phosphate synthase</fullName>
            <shortName evidence="19">DHBP synthase</shortName>
            <ecNumber evidence="19">4.1.99.12</ecNumber>
        </recommendedName>
    </domain>
    <domain>
        <recommendedName>
            <fullName evidence="19">GTP cyclohydrolase-2</fullName>
            <ecNumber evidence="19">3.5.4.25</ecNumber>
        </recommendedName>
        <alternativeName>
            <fullName evidence="19">GTP cyclohydrolase II</fullName>
        </alternativeName>
    </domain>
</protein>
<evidence type="ECO:0000256" key="1">
    <source>
        <dbReference type="ARBA" id="ARBA00000141"/>
    </source>
</evidence>
<dbReference type="InterPro" id="IPR017945">
    <property type="entry name" value="DHBP_synth_RibB-like_a/b_dom"/>
</dbReference>
<dbReference type="CDD" id="cd00641">
    <property type="entry name" value="GTP_cyclohydro2"/>
    <property type="match status" value="1"/>
</dbReference>
<comment type="function">
    <text evidence="3 19">Catalyzes the conversion of D-ribulose 5-phosphate to formate and 3,4-dihydroxy-2-butanone 4-phosphate.</text>
</comment>
<keyword evidence="9 19" id="KW-0547">Nucleotide-binding</keyword>
<dbReference type="InterPro" id="IPR036144">
    <property type="entry name" value="RibA-like_sf"/>
</dbReference>
<feature type="region of interest" description="DHBP synthase" evidence="19">
    <location>
        <begin position="1"/>
        <end position="220"/>
    </location>
</feature>
<feature type="binding site" evidence="19">
    <location>
        <position position="292"/>
    </location>
    <ligand>
        <name>GTP</name>
        <dbReference type="ChEBI" id="CHEBI:37565"/>
    </ligand>
</feature>
<evidence type="ECO:0000256" key="7">
    <source>
        <dbReference type="ARBA" id="ARBA00022619"/>
    </source>
</evidence>
<dbReference type="Pfam" id="PF00925">
    <property type="entry name" value="GTP_cyclohydro2"/>
    <property type="match status" value="1"/>
</dbReference>
<dbReference type="EC" id="3.5.4.25" evidence="19"/>
<dbReference type="GO" id="GO:0030145">
    <property type="term" value="F:manganese ion binding"/>
    <property type="evidence" value="ECO:0007669"/>
    <property type="project" value="UniProtKB-UniRule"/>
</dbReference>
<feature type="binding site" evidence="19">
    <location>
        <begin position="159"/>
        <end position="163"/>
    </location>
    <ligand>
        <name>D-ribulose 5-phosphate</name>
        <dbReference type="ChEBI" id="CHEBI:58121"/>
    </ligand>
</feature>
<gene>
    <name evidence="19 21" type="primary">ribBA</name>
    <name evidence="21" type="ORF">R50_2521</name>
</gene>
<feature type="binding site" evidence="19">
    <location>
        <position position="289"/>
    </location>
    <ligand>
        <name>Zn(2+)</name>
        <dbReference type="ChEBI" id="CHEBI:29105"/>
        <note>catalytic</note>
    </ligand>
</feature>
<feature type="region of interest" description="GTP cyclohydrolase II" evidence="19">
    <location>
        <begin position="221"/>
        <end position="416"/>
    </location>
</feature>
<dbReference type="InterPro" id="IPR032677">
    <property type="entry name" value="GTP_cyclohydro_II"/>
</dbReference>
<evidence type="ECO:0000259" key="20">
    <source>
        <dbReference type="Pfam" id="PF00925"/>
    </source>
</evidence>